<proteinExistence type="predicted"/>
<dbReference type="EMBL" id="MU118243">
    <property type="protein sequence ID" value="KAF9643320.1"/>
    <property type="molecule type" value="Genomic_DNA"/>
</dbReference>
<sequence length="256" mass="28174">MHIKFKFNPMNPAYYSKHCGWLKKGLCIITTWKHKLLEQGSHNALLEPTASSLKFSTIASGRAIDAELSSLLATYMFVVGNFASGLVGEAAGAKVVVILSSPILPLPPIKLFPSAEFVLKFFPFVKCPSKSKVSARYSSDPRHAIPAICVHHQRQYEGVTHHLLPSRAFDGAPASKVAISRTSDNTSPTTDLEVPRHTSANLIYIAFVSLLFLFKFISKFFKQVHEATGGSCSGPYPLLRLENAQIIWVSLMITNN</sequence>
<reference evidence="1" key="1">
    <citation type="submission" date="2019-10" db="EMBL/GenBank/DDBJ databases">
        <authorList>
            <consortium name="DOE Joint Genome Institute"/>
            <person name="Kuo A."/>
            <person name="Miyauchi S."/>
            <person name="Kiss E."/>
            <person name="Drula E."/>
            <person name="Kohler A."/>
            <person name="Sanchez-Garcia M."/>
            <person name="Andreopoulos B."/>
            <person name="Barry K.W."/>
            <person name="Bonito G."/>
            <person name="Buee M."/>
            <person name="Carver A."/>
            <person name="Chen C."/>
            <person name="Cichocki N."/>
            <person name="Clum A."/>
            <person name="Culley D."/>
            <person name="Crous P.W."/>
            <person name="Fauchery L."/>
            <person name="Girlanda M."/>
            <person name="Hayes R."/>
            <person name="Keri Z."/>
            <person name="Labutti K."/>
            <person name="Lipzen A."/>
            <person name="Lombard V."/>
            <person name="Magnuson J."/>
            <person name="Maillard F."/>
            <person name="Morin E."/>
            <person name="Murat C."/>
            <person name="Nolan M."/>
            <person name="Ohm R."/>
            <person name="Pangilinan J."/>
            <person name="Pereira M."/>
            <person name="Perotto S."/>
            <person name="Peter M."/>
            <person name="Riley R."/>
            <person name="Sitrit Y."/>
            <person name="Stielow B."/>
            <person name="Szollosi G."/>
            <person name="Zifcakova L."/>
            <person name="Stursova M."/>
            <person name="Spatafora J.W."/>
            <person name="Tedersoo L."/>
            <person name="Vaario L.-M."/>
            <person name="Yamada A."/>
            <person name="Yan M."/>
            <person name="Wang P."/>
            <person name="Xu J."/>
            <person name="Bruns T."/>
            <person name="Baldrian P."/>
            <person name="Vilgalys R."/>
            <person name="Henrissat B."/>
            <person name="Grigoriev I.V."/>
            <person name="Hibbett D."/>
            <person name="Nagy L.G."/>
            <person name="Martin F.M."/>
        </authorList>
    </citation>
    <scope>NUCLEOTIDE SEQUENCE</scope>
    <source>
        <strain evidence="1">P2</strain>
    </source>
</reference>
<protein>
    <submittedName>
        <fullName evidence="1">Uncharacterized protein</fullName>
    </submittedName>
</protein>
<keyword evidence="2" id="KW-1185">Reference proteome</keyword>
<evidence type="ECO:0000313" key="1">
    <source>
        <dbReference type="EMBL" id="KAF9643320.1"/>
    </source>
</evidence>
<organism evidence="1 2">
    <name type="scientific">Thelephora ganbajun</name>
    <name type="common">Ganba fungus</name>
    <dbReference type="NCBI Taxonomy" id="370292"/>
    <lineage>
        <taxon>Eukaryota</taxon>
        <taxon>Fungi</taxon>
        <taxon>Dikarya</taxon>
        <taxon>Basidiomycota</taxon>
        <taxon>Agaricomycotina</taxon>
        <taxon>Agaricomycetes</taxon>
        <taxon>Thelephorales</taxon>
        <taxon>Thelephoraceae</taxon>
        <taxon>Thelephora</taxon>
    </lineage>
</organism>
<name>A0ACB6Z1P7_THEGA</name>
<gene>
    <name evidence="1" type="ORF">BDM02DRAFT_3191838</name>
</gene>
<evidence type="ECO:0000313" key="2">
    <source>
        <dbReference type="Proteomes" id="UP000886501"/>
    </source>
</evidence>
<reference evidence="1" key="2">
    <citation type="journal article" date="2020" name="Nat. Commun.">
        <title>Large-scale genome sequencing of mycorrhizal fungi provides insights into the early evolution of symbiotic traits.</title>
        <authorList>
            <person name="Miyauchi S."/>
            <person name="Kiss E."/>
            <person name="Kuo A."/>
            <person name="Drula E."/>
            <person name="Kohler A."/>
            <person name="Sanchez-Garcia M."/>
            <person name="Morin E."/>
            <person name="Andreopoulos B."/>
            <person name="Barry K.W."/>
            <person name="Bonito G."/>
            <person name="Buee M."/>
            <person name="Carver A."/>
            <person name="Chen C."/>
            <person name="Cichocki N."/>
            <person name="Clum A."/>
            <person name="Culley D."/>
            <person name="Crous P.W."/>
            <person name="Fauchery L."/>
            <person name="Girlanda M."/>
            <person name="Hayes R.D."/>
            <person name="Keri Z."/>
            <person name="LaButti K."/>
            <person name="Lipzen A."/>
            <person name="Lombard V."/>
            <person name="Magnuson J."/>
            <person name="Maillard F."/>
            <person name="Murat C."/>
            <person name="Nolan M."/>
            <person name="Ohm R.A."/>
            <person name="Pangilinan J."/>
            <person name="Pereira M.F."/>
            <person name="Perotto S."/>
            <person name="Peter M."/>
            <person name="Pfister S."/>
            <person name="Riley R."/>
            <person name="Sitrit Y."/>
            <person name="Stielow J.B."/>
            <person name="Szollosi G."/>
            <person name="Zifcakova L."/>
            <person name="Stursova M."/>
            <person name="Spatafora J.W."/>
            <person name="Tedersoo L."/>
            <person name="Vaario L.M."/>
            <person name="Yamada A."/>
            <person name="Yan M."/>
            <person name="Wang P."/>
            <person name="Xu J."/>
            <person name="Bruns T."/>
            <person name="Baldrian P."/>
            <person name="Vilgalys R."/>
            <person name="Dunand C."/>
            <person name="Henrissat B."/>
            <person name="Grigoriev I.V."/>
            <person name="Hibbett D."/>
            <person name="Nagy L.G."/>
            <person name="Martin F.M."/>
        </authorList>
    </citation>
    <scope>NUCLEOTIDE SEQUENCE</scope>
    <source>
        <strain evidence="1">P2</strain>
    </source>
</reference>
<accession>A0ACB6Z1P7</accession>
<comment type="caution">
    <text evidence="1">The sequence shown here is derived from an EMBL/GenBank/DDBJ whole genome shotgun (WGS) entry which is preliminary data.</text>
</comment>
<dbReference type="Proteomes" id="UP000886501">
    <property type="component" value="Unassembled WGS sequence"/>
</dbReference>